<feature type="transmembrane region" description="Helical" evidence="5">
    <location>
        <begin position="92"/>
        <end position="117"/>
    </location>
</feature>
<feature type="transmembrane region" description="Helical" evidence="5">
    <location>
        <begin position="63"/>
        <end position="80"/>
    </location>
</feature>
<dbReference type="Proteomes" id="UP000317036">
    <property type="component" value="Unassembled WGS sequence"/>
</dbReference>
<feature type="transmembrane region" description="Helical" evidence="5">
    <location>
        <begin position="12"/>
        <end position="32"/>
    </location>
</feature>
<evidence type="ECO:0000313" key="7">
    <source>
        <dbReference type="Proteomes" id="UP000317036"/>
    </source>
</evidence>
<gene>
    <name evidence="6" type="ORF">FPZ49_01515</name>
</gene>
<sequence length="183" mass="20197">MLTKWLRENKAAAVLLTFLRLYVGWEWLTAGWHKITGAKPFDATGFLTNAIAKPIADTATHEAVYPTFVAFLKAFALPNVKLFNLLIPWGELLVGIGLILGVLTTTAMFFGLLMNFMYMFAGTVSTNPWLTLLGIILITAGANAGRFGVAYYVKPYVHHLVNVFKHHDHGHGRGGDKHHPAHA</sequence>
<comment type="subcellular location">
    <subcellularLocation>
        <location evidence="1">Membrane</location>
        <topology evidence="1">Multi-pass membrane protein</topology>
    </subcellularLocation>
</comment>
<dbReference type="OrthoDB" id="26941at2"/>
<dbReference type="PANTHER" id="PTHR39157:SF1">
    <property type="entry name" value="DOXX FAMILY PROTEIN"/>
    <property type="match status" value="1"/>
</dbReference>
<dbReference type="InterPro" id="IPR032808">
    <property type="entry name" value="DoxX"/>
</dbReference>
<dbReference type="EMBL" id="VNJI01000001">
    <property type="protein sequence ID" value="TVY11983.1"/>
    <property type="molecule type" value="Genomic_DNA"/>
</dbReference>
<organism evidence="6 7">
    <name type="scientific">Paenibacillus cremeus</name>
    <dbReference type="NCBI Taxonomy" id="2163881"/>
    <lineage>
        <taxon>Bacteria</taxon>
        <taxon>Bacillati</taxon>
        <taxon>Bacillota</taxon>
        <taxon>Bacilli</taxon>
        <taxon>Bacillales</taxon>
        <taxon>Paenibacillaceae</taxon>
        <taxon>Paenibacillus</taxon>
    </lineage>
</organism>
<comment type="caution">
    <text evidence="6">The sequence shown here is derived from an EMBL/GenBank/DDBJ whole genome shotgun (WGS) entry which is preliminary data.</text>
</comment>
<name>A0A559KIL6_9BACL</name>
<evidence type="ECO:0000313" key="6">
    <source>
        <dbReference type="EMBL" id="TVY11983.1"/>
    </source>
</evidence>
<dbReference type="AlphaFoldDB" id="A0A559KIL6"/>
<keyword evidence="4 5" id="KW-0472">Membrane</keyword>
<dbReference type="GO" id="GO:0016020">
    <property type="term" value="C:membrane"/>
    <property type="evidence" value="ECO:0007669"/>
    <property type="project" value="UniProtKB-SubCell"/>
</dbReference>
<keyword evidence="2 5" id="KW-0812">Transmembrane</keyword>
<keyword evidence="7" id="KW-1185">Reference proteome</keyword>
<dbReference type="RefSeq" id="WP_144842567.1">
    <property type="nucleotide sequence ID" value="NZ_VNJI01000001.1"/>
</dbReference>
<feature type="transmembrane region" description="Helical" evidence="5">
    <location>
        <begin position="129"/>
        <end position="153"/>
    </location>
</feature>
<protein>
    <submittedName>
        <fullName evidence="6">DoxX family protein</fullName>
    </submittedName>
</protein>
<evidence type="ECO:0000256" key="3">
    <source>
        <dbReference type="ARBA" id="ARBA00022989"/>
    </source>
</evidence>
<dbReference type="PANTHER" id="PTHR39157">
    <property type="entry name" value="INTEGRAL MEMBRANE PROTEIN-RELATED"/>
    <property type="match status" value="1"/>
</dbReference>
<evidence type="ECO:0000256" key="4">
    <source>
        <dbReference type="ARBA" id="ARBA00023136"/>
    </source>
</evidence>
<proteinExistence type="predicted"/>
<accession>A0A559KIL6</accession>
<dbReference type="Pfam" id="PF07681">
    <property type="entry name" value="DoxX"/>
    <property type="match status" value="1"/>
</dbReference>
<evidence type="ECO:0000256" key="5">
    <source>
        <dbReference type="SAM" id="Phobius"/>
    </source>
</evidence>
<reference evidence="6 7" key="1">
    <citation type="submission" date="2019-07" db="EMBL/GenBank/DDBJ databases">
        <authorList>
            <person name="Kim J."/>
        </authorList>
    </citation>
    <scope>NUCLEOTIDE SEQUENCE [LARGE SCALE GENOMIC DNA]</scope>
    <source>
        <strain evidence="6 7">JC52</strain>
    </source>
</reference>
<evidence type="ECO:0000256" key="1">
    <source>
        <dbReference type="ARBA" id="ARBA00004141"/>
    </source>
</evidence>
<evidence type="ECO:0000256" key="2">
    <source>
        <dbReference type="ARBA" id="ARBA00022692"/>
    </source>
</evidence>
<keyword evidence="3 5" id="KW-1133">Transmembrane helix</keyword>